<comment type="caution">
    <text evidence="1">The sequence shown here is derived from an EMBL/GenBank/DDBJ whole genome shotgun (WGS) entry which is preliminary data.</text>
</comment>
<evidence type="ECO:0000313" key="1">
    <source>
        <dbReference type="EMBL" id="CAD6263882.1"/>
    </source>
</evidence>
<proteinExistence type="predicted"/>
<keyword evidence="2" id="KW-1185">Reference proteome</keyword>
<reference evidence="1" key="1">
    <citation type="submission" date="2020-10" db="EMBL/GenBank/DDBJ databases">
        <authorList>
            <person name="Han B."/>
            <person name="Lu T."/>
            <person name="Zhao Q."/>
            <person name="Huang X."/>
            <person name="Zhao Y."/>
        </authorList>
    </citation>
    <scope>NUCLEOTIDE SEQUENCE</scope>
</reference>
<dbReference type="AlphaFoldDB" id="A0A811R2K4"/>
<accession>A0A811R2K4</accession>
<dbReference type="EMBL" id="CAJGYO010000012">
    <property type="protein sequence ID" value="CAD6263882.1"/>
    <property type="molecule type" value="Genomic_DNA"/>
</dbReference>
<gene>
    <name evidence="1" type="ORF">NCGR_LOCUS47187</name>
</gene>
<protein>
    <submittedName>
        <fullName evidence="1">Uncharacterized protein</fullName>
    </submittedName>
</protein>
<dbReference type="Proteomes" id="UP000604825">
    <property type="component" value="Unassembled WGS sequence"/>
</dbReference>
<name>A0A811R2K4_9POAL</name>
<evidence type="ECO:0000313" key="2">
    <source>
        <dbReference type="Proteomes" id="UP000604825"/>
    </source>
</evidence>
<organism evidence="1 2">
    <name type="scientific">Miscanthus lutarioriparius</name>
    <dbReference type="NCBI Taxonomy" id="422564"/>
    <lineage>
        <taxon>Eukaryota</taxon>
        <taxon>Viridiplantae</taxon>
        <taxon>Streptophyta</taxon>
        <taxon>Embryophyta</taxon>
        <taxon>Tracheophyta</taxon>
        <taxon>Spermatophyta</taxon>
        <taxon>Magnoliopsida</taxon>
        <taxon>Liliopsida</taxon>
        <taxon>Poales</taxon>
        <taxon>Poaceae</taxon>
        <taxon>PACMAD clade</taxon>
        <taxon>Panicoideae</taxon>
        <taxon>Andropogonodae</taxon>
        <taxon>Andropogoneae</taxon>
        <taxon>Saccharinae</taxon>
        <taxon>Miscanthus</taxon>
    </lineage>
</organism>
<sequence>MLLVPHSSNNVDNNPSDQFAVPDDVINSDKLIRHRASRGILPVIRKQGIPDTADSKYNGDGDDIYQVGNVILEAFREYSLLHLPSSPAKQGDEATKTAAHFLAYHGLIAEHLKLDALCEDSKQLDLLECTQWISHVGDQGWCLSREWLRRQGSSGPTALIIEHCSQHSKLFMKLESDHFFAKVPCLRLLDLSYTPIKSLPATSKNSSTFPLLDPNDARTPWNVVLAGDVVTAITT</sequence>